<name>A0A3M2LTI0_9ACTN</name>
<keyword evidence="2" id="KW-1185">Reference proteome</keyword>
<evidence type="ECO:0008006" key="3">
    <source>
        <dbReference type="Google" id="ProtNLM"/>
    </source>
</evidence>
<reference evidence="1 2" key="1">
    <citation type="submission" date="2018-10" db="EMBL/GenBank/DDBJ databases">
        <title>Isolation, diversity and antifungal activity of actinobacteria from wheat.</title>
        <authorList>
            <person name="Han C."/>
        </authorList>
    </citation>
    <scope>NUCLEOTIDE SEQUENCE [LARGE SCALE GENOMIC DNA]</scope>
    <source>
        <strain evidence="1 2">NEAU-YY642</strain>
    </source>
</reference>
<feature type="non-terminal residue" evidence="1">
    <location>
        <position position="1"/>
    </location>
</feature>
<dbReference type="Gene3D" id="3.20.20.80">
    <property type="entry name" value="Glycosidases"/>
    <property type="match status" value="1"/>
</dbReference>
<dbReference type="InterPro" id="IPR017853">
    <property type="entry name" value="GH"/>
</dbReference>
<dbReference type="SUPFAM" id="SSF51445">
    <property type="entry name" value="(Trans)glycosidases"/>
    <property type="match status" value="1"/>
</dbReference>
<evidence type="ECO:0000313" key="2">
    <source>
        <dbReference type="Proteomes" id="UP000278673"/>
    </source>
</evidence>
<dbReference type="EMBL" id="RFFJ01000056">
    <property type="protein sequence ID" value="RMI40542.1"/>
    <property type="molecule type" value="Genomic_DNA"/>
</dbReference>
<organism evidence="1 2">
    <name type="scientific">Streptomyces triticirhizae</name>
    <dbReference type="NCBI Taxonomy" id="2483353"/>
    <lineage>
        <taxon>Bacteria</taxon>
        <taxon>Bacillati</taxon>
        <taxon>Actinomycetota</taxon>
        <taxon>Actinomycetes</taxon>
        <taxon>Kitasatosporales</taxon>
        <taxon>Streptomycetaceae</taxon>
        <taxon>Streptomyces</taxon>
    </lineage>
</organism>
<dbReference type="RefSeq" id="WP_325052746.1">
    <property type="nucleotide sequence ID" value="NZ_RFFJ01000056.1"/>
</dbReference>
<dbReference type="AlphaFoldDB" id="A0A3M2LTI0"/>
<proteinExistence type="predicted"/>
<dbReference type="Proteomes" id="UP000278673">
    <property type="component" value="Unassembled WGS sequence"/>
</dbReference>
<comment type="caution">
    <text evidence="1">The sequence shown here is derived from an EMBL/GenBank/DDBJ whole genome shotgun (WGS) entry which is preliminary data.</text>
</comment>
<protein>
    <recommendedName>
        <fullName evidence="3">Asl1-like glycosyl hydrolase catalytic domain-containing protein</fullName>
    </recommendedName>
</protein>
<gene>
    <name evidence="1" type="ORF">EBN88_12520</name>
</gene>
<evidence type="ECO:0000313" key="1">
    <source>
        <dbReference type="EMBL" id="RMI40542.1"/>
    </source>
</evidence>
<accession>A0A3M2LTI0</accession>
<sequence>AGATALGGAALLGASRLAGAAEPTARAGARAALGNTPIHPERLGIYVIPDIPEQWRNWDLTQASFAKIHAVLPNAWLRWDNETGHVTDDPASVETVVARARDAGLPMIITGSAVDGYDNWWAQDGRQPEETIREIADGPYVAHAADLYRRYDNVRFVEVLNEPDGVWFVANPDDVDEYAYYLDRLVTEMQGDVNGILGPSTAFPESGIWQHHFARQDMNHLSYHTYGGWQDLRDYPGRETYVTEYGDDSVALEIANSPGFILGDLWNAERAGKLSGGIRMIFYVNLQGMMRADVIENGHFGFTGQLRSLIAYQALGAVSSVAWTDPAVPDAMATDDGAGRFAALLWNPSPDAELTGRTVSVPGSSLGAADGLSVLAVLNSAQNAAESAPIGGQNRVRAEVSGDTVHLTVDRLEPLAALLVTTDSTAGLAD</sequence>